<dbReference type="EMBL" id="KV440987">
    <property type="protein sequence ID" value="OAD71076.1"/>
    <property type="molecule type" value="Genomic_DNA"/>
</dbReference>
<organism evidence="2 3">
    <name type="scientific">Phycomyces blakesleeanus (strain ATCC 8743b / DSM 1359 / FGSC 10004 / NBRC 33097 / NRRL 1555)</name>
    <dbReference type="NCBI Taxonomy" id="763407"/>
    <lineage>
        <taxon>Eukaryota</taxon>
        <taxon>Fungi</taxon>
        <taxon>Fungi incertae sedis</taxon>
        <taxon>Mucoromycota</taxon>
        <taxon>Mucoromycotina</taxon>
        <taxon>Mucoromycetes</taxon>
        <taxon>Mucorales</taxon>
        <taxon>Phycomycetaceae</taxon>
        <taxon>Phycomyces</taxon>
    </lineage>
</organism>
<name>A0A167LTL4_PHYB8</name>
<accession>A0A167LTL4</accession>
<dbReference type="Proteomes" id="UP000077315">
    <property type="component" value="Unassembled WGS sequence"/>
</dbReference>
<proteinExistence type="predicted"/>
<feature type="compositionally biased region" description="Polar residues" evidence="1">
    <location>
        <begin position="68"/>
        <end position="80"/>
    </location>
</feature>
<evidence type="ECO:0000313" key="2">
    <source>
        <dbReference type="EMBL" id="OAD71076.1"/>
    </source>
</evidence>
<reference evidence="3" key="1">
    <citation type="submission" date="2015-06" db="EMBL/GenBank/DDBJ databases">
        <title>Expansion of signal transduction pathways in fungi by whole-genome duplication.</title>
        <authorList>
            <consortium name="DOE Joint Genome Institute"/>
            <person name="Corrochano L.M."/>
            <person name="Kuo A."/>
            <person name="Marcet-Houben M."/>
            <person name="Polaino S."/>
            <person name="Salamov A."/>
            <person name="Villalobos J.M."/>
            <person name="Alvarez M.I."/>
            <person name="Avalos J."/>
            <person name="Benito E.P."/>
            <person name="Benoit I."/>
            <person name="Burger G."/>
            <person name="Camino L.P."/>
            <person name="Canovas D."/>
            <person name="Cerda-Olmedo E."/>
            <person name="Cheng J.-F."/>
            <person name="Dominguez A."/>
            <person name="Elias M."/>
            <person name="Eslava A.P."/>
            <person name="Glaser F."/>
            <person name="Grimwood J."/>
            <person name="Gutierrez G."/>
            <person name="Heitman J."/>
            <person name="Henrissat B."/>
            <person name="Iturriaga E.A."/>
            <person name="Lang B.F."/>
            <person name="Lavin J.L."/>
            <person name="Lee S."/>
            <person name="Li W."/>
            <person name="Lindquist E."/>
            <person name="Lopez-Garcia S."/>
            <person name="Luque E.M."/>
            <person name="Marcos A.T."/>
            <person name="Martin J."/>
            <person name="McCluskey K."/>
            <person name="Medina H.R."/>
            <person name="Miralles-Duran A."/>
            <person name="Miyazaki A."/>
            <person name="Munoz-Torres E."/>
            <person name="Oguiza J.A."/>
            <person name="Ohm R."/>
            <person name="Olmedo M."/>
            <person name="Orejas M."/>
            <person name="Ortiz-Castellanos L."/>
            <person name="Pisabarro A.G."/>
            <person name="Rodriguez-Romero J."/>
            <person name="Ruiz-Herrera J."/>
            <person name="Ruiz-Vazquez R."/>
            <person name="Sanz C."/>
            <person name="Schackwitz W."/>
            <person name="Schmutz J."/>
            <person name="Shahriari M."/>
            <person name="Shelest E."/>
            <person name="Silva-Franco F."/>
            <person name="Soanes D."/>
            <person name="Syed K."/>
            <person name="Tagua V.G."/>
            <person name="Talbot N.J."/>
            <person name="Thon M."/>
            <person name="De vries R.P."/>
            <person name="Wiebenga A."/>
            <person name="Yadav J.S."/>
            <person name="Braun E.L."/>
            <person name="Baker S."/>
            <person name="Garre V."/>
            <person name="Horwitz B."/>
            <person name="Torres-Martinez S."/>
            <person name="Idnurm A."/>
            <person name="Herrera-Estrella A."/>
            <person name="Gabaldon T."/>
            <person name="Grigoriev I.V."/>
        </authorList>
    </citation>
    <scope>NUCLEOTIDE SEQUENCE [LARGE SCALE GENOMIC DNA]</scope>
    <source>
        <strain evidence="3">NRRL 1555(-)</strain>
    </source>
</reference>
<keyword evidence="3" id="KW-1185">Reference proteome</keyword>
<dbReference type="GeneID" id="28992971"/>
<dbReference type="AlphaFoldDB" id="A0A167LTL4"/>
<gene>
    <name evidence="2" type="ORF">PHYBLDRAFT_148294</name>
</gene>
<dbReference type="VEuPathDB" id="FungiDB:PHYBLDRAFT_148294"/>
<evidence type="ECO:0000256" key="1">
    <source>
        <dbReference type="SAM" id="MobiDB-lite"/>
    </source>
</evidence>
<evidence type="ECO:0000313" key="3">
    <source>
        <dbReference type="Proteomes" id="UP000077315"/>
    </source>
</evidence>
<dbReference type="RefSeq" id="XP_018289116.1">
    <property type="nucleotide sequence ID" value="XM_018432065.1"/>
</dbReference>
<feature type="region of interest" description="Disordered" evidence="1">
    <location>
        <begin position="64"/>
        <end position="93"/>
    </location>
</feature>
<dbReference type="InParanoid" id="A0A167LTL4"/>
<protein>
    <submittedName>
        <fullName evidence="2">Uncharacterized protein</fullName>
    </submittedName>
</protein>
<sequence>MPSILYRCNVVCLCAQCSRNSQGYSLVTSRTIEHHIRKDELERIERLDTTERLANTVQEEQMIDVDTQYDQADSPDSNAATMADNVSVEDEIS</sequence>